<dbReference type="InterPro" id="IPR006439">
    <property type="entry name" value="HAD-SF_hydro_IA"/>
</dbReference>
<sequence>MKQPKMIIFDYGQTLVDEEIFDGVKGTEAVLKHAVKNKYNLSAEQVQEEAQKINAEIGRFNPNIHPKDADLEVHNRVFSKYLYESLGIELDIDFDMIDRIFWDNASPGKPTDGIEEFLDYLNDEGIRTGVLSNISYSGKVVEERICNLIPGNHFEFIISTSEYLFRKPNKRIFNLVMEKADLKASDIWFAGDNFECDIEGAKEAGMTPIWYRGASDKSKDHGDVLKISSWTDLKNIIEETKK</sequence>
<protein>
    <submittedName>
        <fullName evidence="5">Putative hydrolase of the HAD superfamily</fullName>
    </submittedName>
</protein>
<dbReference type="Gene3D" id="1.10.150.240">
    <property type="entry name" value="Putative phosphatase, domain 2"/>
    <property type="match status" value="1"/>
</dbReference>
<dbReference type="SFLD" id="SFLDS00003">
    <property type="entry name" value="Haloacid_Dehalogenase"/>
    <property type="match status" value="1"/>
</dbReference>
<keyword evidence="3 5" id="KW-0378">Hydrolase</keyword>
<proteinExistence type="predicted"/>
<dbReference type="OrthoDB" id="9803907at2"/>
<dbReference type="GO" id="GO:0046872">
    <property type="term" value="F:metal ion binding"/>
    <property type="evidence" value="ECO:0007669"/>
    <property type="project" value="UniProtKB-KW"/>
</dbReference>
<evidence type="ECO:0000313" key="6">
    <source>
        <dbReference type="Proteomes" id="UP000190814"/>
    </source>
</evidence>
<dbReference type="NCBIfam" id="TIGR01662">
    <property type="entry name" value="HAD-SF-IIIA"/>
    <property type="match status" value="1"/>
</dbReference>
<dbReference type="SFLD" id="SFLDG01129">
    <property type="entry name" value="C1.5:_HAD__Beta-PGM__Phosphata"/>
    <property type="match status" value="1"/>
</dbReference>
<dbReference type="GO" id="GO:0044281">
    <property type="term" value="P:small molecule metabolic process"/>
    <property type="evidence" value="ECO:0007669"/>
    <property type="project" value="UniProtKB-ARBA"/>
</dbReference>
<evidence type="ECO:0000256" key="3">
    <source>
        <dbReference type="ARBA" id="ARBA00022801"/>
    </source>
</evidence>
<name>A0A1T4V837_9FIRM</name>
<dbReference type="GO" id="GO:0016791">
    <property type="term" value="F:phosphatase activity"/>
    <property type="evidence" value="ECO:0007669"/>
    <property type="project" value="TreeGrafter"/>
</dbReference>
<evidence type="ECO:0000256" key="4">
    <source>
        <dbReference type="ARBA" id="ARBA00022842"/>
    </source>
</evidence>
<dbReference type="PANTHER" id="PTHR46470">
    <property type="entry name" value="N-ACYLNEURAMINATE-9-PHOSPHATASE"/>
    <property type="match status" value="1"/>
</dbReference>
<accession>A0A1T4V837</accession>
<dbReference type="AlphaFoldDB" id="A0A1T4V837"/>
<dbReference type="InterPro" id="IPR051400">
    <property type="entry name" value="HAD-like_hydrolase"/>
</dbReference>
<keyword evidence="6" id="KW-1185">Reference proteome</keyword>
<dbReference type="InterPro" id="IPR036412">
    <property type="entry name" value="HAD-like_sf"/>
</dbReference>
<keyword evidence="2" id="KW-0479">Metal-binding</keyword>
<dbReference type="Gene3D" id="3.40.50.1000">
    <property type="entry name" value="HAD superfamily/HAD-like"/>
    <property type="match status" value="1"/>
</dbReference>
<reference evidence="5 6" key="1">
    <citation type="submission" date="2017-02" db="EMBL/GenBank/DDBJ databases">
        <authorList>
            <person name="Peterson S.W."/>
        </authorList>
    </citation>
    <scope>NUCLEOTIDE SEQUENCE [LARGE SCALE GENOMIC DNA]</scope>
    <source>
        <strain evidence="5 6">ATCC 35992</strain>
    </source>
</reference>
<dbReference type="Pfam" id="PF00702">
    <property type="entry name" value="Hydrolase"/>
    <property type="match status" value="1"/>
</dbReference>
<dbReference type="PRINTS" id="PR00413">
    <property type="entry name" value="HADHALOGNASE"/>
</dbReference>
<dbReference type="InterPro" id="IPR023214">
    <property type="entry name" value="HAD_sf"/>
</dbReference>
<dbReference type="PANTHER" id="PTHR46470:SF2">
    <property type="entry name" value="GLYCERALDEHYDE 3-PHOSPHATE PHOSPHATASE"/>
    <property type="match status" value="1"/>
</dbReference>
<organism evidence="5 6">
    <name type="scientific">Eubacterium uniforme</name>
    <dbReference type="NCBI Taxonomy" id="39495"/>
    <lineage>
        <taxon>Bacteria</taxon>
        <taxon>Bacillati</taxon>
        <taxon>Bacillota</taxon>
        <taxon>Clostridia</taxon>
        <taxon>Eubacteriales</taxon>
        <taxon>Eubacteriaceae</taxon>
        <taxon>Eubacterium</taxon>
    </lineage>
</organism>
<dbReference type="RefSeq" id="WP_078765250.1">
    <property type="nucleotide sequence ID" value="NZ_FUXZ01000003.1"/>
</dbReference>
<evidence type="ECO:0000313" key="5">
    <source>
        <dbReference type="EMBL" id="SKA61036.1"/>
    </source>
</evidence>
<gene>
    <name evidence="5" type="ORF">SAMN02745111_00356</name>
</gene>
<comment type="cofactor">
    <cofactor evidence="1">
        <name>Mg(2+)</name>
        <dbReference type="ChEBI" id="CHEBI:18420"/>
    </cofactor>
</comment>
<dbReference type="InterPro" id="IPR006549">
    <property type="entry name" value="HAD-SF_hydro_IIIA"/>
</dbReference>
<dbReference type="SUPFAM" id="SSF56784">
    <property type="entry name" value="HAD-like"/>
    <property type="match status" value="1"/>
</dbReference>
<dbReference type="STRING" id="39495.SAMN02745111_00356"/>
<dbReference type="Proteomes" id="UP000190814">
    <property type="component" value="Unassembled WGS sequence"/>
</dbReference>
<dbReference type="NCBIfam" id="TIGR01549">
    <property type="entry name" value="HAD-SF-IA-v1"/>
    <property type="match status" value="1"/>
</dbReference>
<dbReference type="InterPro" id="IPR023198">
    <property type="entry name" value="PGP-like_dom2"/>
</dbReference>
<evidence type="ECO:0000256" key="1">
    <source>
        <dbReference type="ARBA" id="ARBA00001946"/>
    </source>
</evidence>
<dbReference type="EMBL" id="FUXZ01000003">
    <property type="protein sequence ID" value="SKA61036.1"/>
    <property type="molecule type" value="Genomic_DNA"/>
</dbReference>
<evidence type="ECO:0000256" key="2">
    <source>
        <dbReference type="ARBA" id="ARBA00022723"/>
    </source>
</evidence>
<keyword evidence="4" id="KW-0460">Magnesium</keyword>